<dbReference type="EMBL" id="JAVYII010000003">
    <property type="protein sequence ID" value="MDT9593140.1"/>
    <property type="molecule type" value="Genomic_DNA"/>
</dbReference>
<gene>
    <name evidence="2" type="ORF">RDV89_08675</name>
</gene>
<evidence type="ECO:0000259" key="1">
    <source>
        <dbReference type="Pfam" id="PF13575"/>
    </source>
</evidence>
<feature type="domain" description="Lantibiotic biosynthesis protein dehydration" evidence="1">
    <location>
        <begin position="149"/>
        <end position="513"/>
    </location>
</feature>
<dbReference type="Pfam" id="PF13575">
    <property type="entry name" value="DUF4135"/>
    <property type="match status" value="1"/>
</dbReference>
<comment type="caution">
    <text evidence="2">The sequence shown here is derived from an EMBL/GenBank/DDBJ whole genome shotgun (WGS) entry which is preliminary data.</text>
</comment>
<organism evidence="2 3">
    <name type="scientific">Nocardioides imazamoxiresistens</name>
    <dbReference type="NCBI Taxonomy" id="3231893"/>
    <lineage>
        <taxon>Bacteria</taxon>
        <taxon>Bacillati</taxon>
        <taxon>Actinomycetota</taxon>
        <taxon>Actinomycetes</taxon>
        <taxon>Propionibacteriales</taxon>
        <taxon>Nocardioidaceae</taxon>
        <taxon>Nocardioides</taxon>
    </lineage>
</organism>
<name>A0ABU3PV76_9ACTN</name>
<evidence type="ECO:0000313" key="2">
    <source>
        <dbReference type="EMBL" id="MDT9593140.1"/>
    </source>
</evidence>
<reference evidence="2 3" key="1">
    <citation type="submission" date="2023-08" db="EMBL/GenBank/DDBJ databases">
        <title>Nocardioides seae sp. nov., a bacterium isolated from a soil.</title>
        <authorList>
            <person name="Wang X."/>
        </authorList>
    </citation>
    <scope>NUCLEOTIDE SEQUENCE [LARGE SCALE GENOMIC DNA]</scope>
    <source>
        <strain evidence="2 3">YZH12</strain>
    </source>
</reference>
<dbReference type="InterPro" id="IPR025410">
    <property type="entry name" value="Lant_dehyd"/>
</dbReference>
<sequence>MGGALATIFPELDAPELARLLDWVDTLTEGVGADGEPFDVHAPAGDHADAARGTIFGDVVAPLVADVLDRTDADLRALPLGAPDRVSARIRTHAVRQATTLGARFLLRRLDAERREGRLRGTTPEERFADFVDHAASPQGRAALADDLPDLVAWLRHVTRLRTTALVEALGATTREWDALTRTLPGLDARDRVVDLSPGAGDTHGGGAAVAILELASGARVVTKPRSLAVEQGFARFTGWFGERTGVPLPAPASWTSGRRGWVEFVASDRSRSHPDYLRTAGTLLAALHLLRATDMHYENLVPDPSGLPVVIDAESLFTPALVGTDRPAEGLLGVVATGMLSLRREVAEGVEGAEGTADLLDPGALGYRAGGRSPYSSWRAVNPGRDDMRLEMTPVRVEAESPVPAGVERDLRAAEALASAYEQAVDGVLADREAVAAAIERCFESGEVRYIHRPTMSYAQVLRMATHPAFATHRDRHRALARLAVLAPRTPPALLDSEVLQLTDGDLPSFSVPLRGTTVLDGRGGTTGARAVAAPLEQCVRAVRGLSVEDVEREAEQVRGSLSAW</sequence>
<evidence type="ECO:0000313" key="3">
    <source>
        <dbReference type="Proteomes" id="UP001268542"/>
    </source>
</evidence>
<dbReference type="Proteomes" id="UP001268542">
    <property type="component" value="Unassembled WGS sequence"/>
</dbReference>
<protein>
    <submittedName>
        <fullName evidence="2">DUF4135 domain-containing protein</fullName>
    </submittedName>
</protein>
<dbReference type="RefSeq" id="WP_315732568.1">
    <property type="nucleotide sequence ID" value="NZ_JAVYII010000003.1"/>
</dbReference>
<keyword evidence="3" id="KW-1185">Reference proteome</keyword>
<accession>A0ABU3PV76</accession>
<proteinExistence type="predicted"/>